<dbReference type="Gene3D" id="3.40.50.150">
    <property type="entry name" value="Vaccinia Virus protein VP39"/>
    <property type="match status" value="1"/>
</dbReference>
<name>Q8KAN6_CHLTE</name>
<dbReference type="STRING" id="194439.CT2120"/>
<dbReference type="EMBL" id="AE006470">
    <property type="protein sequence ID" value="AAM73336.1"/>
    <property type="molecule type" value="Genomic_DNA"/>
</dbReference>
<keyword evidence="2" id="KW-1185">Reference proteome</keyword>
<evidence type="ECO:0000313" key="1">
    <source>
        <dbReference type="EMBL" id="AAM73336.1"/>
    </source>
</evidence>
<evidence type="ECO:0000313" key="2">
    <source>
        <dbReference type="Proteomes" id="UP000001007"/>
    </source>
</evidence>
<dbReference type="InterPro" id="IPR029063">
    <property type="entry name" value="SAM-dependent_MTases_sf"/>
</dbReference>
<organism evidence="1 2">
    <name type="scientific">Chlorobaculum tepidum (strain ATCC 49652 / DSM 12025 / NBRC 103806 / TLS)</name>
    <name type="common">Chlorobium tepidum</name>
    <dbReference type="NCBI Taxonomy" id="194439"/>
    <lineage>
        <taxon>Bacteria</taxon>
        <taxon>Pseudomonadati</taxon>
        <taxon>Chlorobiota</taxon>
        <taxon>Chlorobiia</taxon>
        <taxon>Chlorobiales</taxon>
        <taxon>Chlorobiaceae</taxon>
        <taxon>Chlorobaculum</taxon>
    </lineage>
</organism>
<dbReference type="Proteomes" id="UP000001007">
    <property type="component" value="Chromosome"/>
</dbReference>
<dbReference type="AlphaFoldDB" id="Q8KAN6"/>
<reference evidence="1 2" key="1">
    <citation type="journal article" date="2002" name="Proc. Natl. Acad. Sci. U.S.A.">
        <title>The complete genome sequence of Chlorobium tepidum TLS, a photosynthetic, anaerobic, green-sulfur bacterium.</title>
        <authorList>
            <person name="Eisen J.A."/>
            <person name="Nelson K.E."/>
            <person name="Paulsen I.T."/>
            <person name="Heidelberg J.F."/>
            <person name="Wu M."/>
            <person name="Dodson R.J."/>
            <person name="Deboy R."/>
            <person name="Gwinn M.L."/>
            <person name="Nelson W.C."/>
            <person name="Haft D.H."/>
            <person name="Hickey E.K."/>
            <person name="Peterson J.D."/>
            <person name="Durkin A.S."/>
            <person name="Kolonay J.L."/>
            <person name="Yang F."/>
            <person name="Holt I."/>
            <person name="Umayam L.A."/>
            <person name="Mason T."/>
            <person name="Brenner M."/>
            <person name="Shea T.P."/>
            <person name="Parksey D."/>
            <person name="Nierman W.C."/>
            <person name="Feldblyum T.V."/>
            <person name="Hansen C.L."/>
            <person name="Craven M.B."/>
            <person name="Radune D."/>
            <person name="Vamathevan J."/>
            <person name="Khouri H."/>
            <person name="White O."/>
            <person name="Gruber T.M."/>
            <person name="Ketchum K.A."/>
            <person name="Venter J.C."/>
            <person name="Tettelin H."/>
            <person name="Bryant D.A."/>
            <person name="Fraser C.M."/>
        </authorList>
    </citation>
    <scope>NUCLEOTIDE SEQUENCE [LARGE SCALE GENOMIC DNA]</scope>
    <source>
        <strain evidence="2">ATCC 49652 / DSM 12025 / NBRC 103806 / TLS</strain>
    </source>
</reference>
<proteinExistence type="predicted"/>
<protein>
    <submittedName>
        <fullName evidence="1">Uncharacterized protein</fullName>
    </submittedName>
</protein>
<dbReference type="EnsemblBacteria" id="AAM73336">
    <property type="protein sequence ID" value="AAM73336"/>
    <property type="gene ID" value="CT2120"/>
</dbReference>
<dbReference type="KEGG" id="cte:CT2120"/>
<dbReference type="HOGENOM" id="CLU_1352635_0_0_10"/>
<accession>Q8KAN6</accession>
<sequence>MPVMDRAAMRTMATLQPSCMRWLCTTPSILDAAKAGWPISWAATPDSPATVTIRQFQASTCCRKKTFDVVVNTDVLEHVPEAELDCVLRDFRKLSTNAIIIPHLAKATRILPNGENAHCTIKTPSEWAQVFKRHYAHVYELPHHSAVHALFLCGDQERDVTALRGILEQYVAAKNEVRHHLLPLGKRIEKAIRLIRGKDINR</sequence>
<gene>
    <name evidence="1" type="ordered locus">CT2120</name>
</gene>
<dbReference type="DNASU" id="1007441"/>
<dbReference type="OrthoDB" id="5614897at2"/>